<evidence type="ECO:0000256" key="1">
    <source>
        <dbReference type="ARBA" id="ARBA00006566"/>
    </source>
</evidence>
<feature type="domain" description="GHMP kinase C-terminal" evidence="8">
    <location>
        <begin position="269"/>
        <end position="341"/>
    </location>
</feature>
<dbReference type="NCBIfam" id="TIGR00131">
    <property type="entry name" value="gal_kin"/>
    <property type="match status" value="1"/>
</dbReference>
<evidence type="ECO:0000256" key="5">
    <source>
        <dbReference type="ARBA" id="ARBA00023144"/>
    </source>
</evidence>
<dbReference type="InterPro" id="IPR006206">
    <property type="entry name" value="Mevalonate/galactokinase"/>
</dbReference>
<dbReference type="PRINTS" id="PR00473">
    <property type="entry name" value="GALCTOKINASE"/>
</dbReference>
<dbReference type="Pfam" id="PF10509">
    <property type="entry name" value="GalKase_gal_bdg"/>
    <property type="match status" value="1"/>
</dbReference>
<keyword evidence="11" id="KW-1185">Reference proteome</keyword>
<dbReference type="InterPro" id="IPR000705">
    <property type="entry name" value="Galactokinase"/>
</dbReference>
<dbReference type="SUPFAM" id="SSF54211">
    <property type="entry name" value="Ribosomal protein S5 domain 2-like"/>
    <property type="match status" value="1"/>
</dbReference>
<dbReference type="EC" id="2.7.1.6" evidence="6"/>
<dbReference type="GO" id="GO:0004335">
    <property type="term" value="F:galactokinase activity"/>
    <property type="evidence" value="ECO:0007669"/>
    <property type="project" value="UniProtKB-EC"/>
</dbReference>
<evidence type="ECO:0000259" key="7">
    <source>
        <dbReference type="Pfam" id="PF00288"/>
    </source>
</evidence>
<keyword evidence="3" id="KW-0418">Kinase</keyword>
<dbReference type="PIRSF" id="PIRSF000530">
    <property type="entry name" value="Galactokinase"/>
    <property type="match status" value="1"/>
</dbReference>
<evidence type="ECO:0000256" key="3">
    <source>
        <dbReference type="ARBA" id="ARBA00022777"/>
    </source>
</evidence>
<evidence type="ECO:0000256" key="6">
    <source>
        <dbReference type="NCBIfam" id="TIGR00131"/>
    </source>
</evidence>
<dbReference type="InterPro" id="IPR036554">
    <property type="entry name" value="GHMP_kinase_C_sf"/>
</dbReference>
<dbReference type="PRINTS" id="PR00959">
    <property type="entry name" value="MEVGALKINASE"/>
</dbReference>
<dbReference type="InterPro" id="IPR020568">
    <property type="entry name" value="Ribosomal_Su5_D2-typ_SF"/>
</dbReference>
<feature type="domain" description="Galactokinase N-terminal" evidence="9">
    <location>
        <begin position="3"/>
        <end position="50"/>
    </location>
</feature>
<keyword evidence="5" id="KW-0119">Carbohydrate metabolism</keyword>
<comment type="similarity">
    <text evidence="1">Belongs to the GHMP kinase family. GalK subfamily.</text>
</comment>
<dbReference type="SUPFAM" id="SSF55060">
    <property type="entry name" value="GHMP Kinase, C-terminal domain"/>
    <property type="match status" value="1"/>
</dbReference>
<keyword evidence="10" id="KW-0808">Transferase</keyword>
<evidence type="ECO:0000313" key="10">
    <source>
        <dbReference type="EMBL" id="CAL1241818.1"/>
    </source>
</evidence>
<dbReference type="InterPro" id="IPR014721">
    <property type="entry name" value="Ribsml_uS5_D2-typ_fold_subgr"/>
</dbReference>
<dbReference type="Pfam" id="PF08544">
    <property type="entry name" value="GHMP_kinases_C"/>
    <property type="match status" value="1"/>
</dbReference>
<dbReference type="Pfam" id="PF00288">
    <property type="entry name" value="GHMP_kinases_N"/>
    <property type="match status" value="1"/>
</dbReference>
<evidence type="ECO:0000256" key="2">
    <source>
        <dbReference type="ARBA" id="ARBA00022741"/>
    </source>
</evidence>
<dbReference type="InterPro" id="IPR019539">
    <property type="entry name" value="GalKase_N"/>
</dbReference>
<dbReference type="Gene3D" id="3.30.70.890">
    <property type="entry name" value="GHMP kinase, C-terminal domain"/>
    <property type="match status" value="1"/>
</dbReference>
<keyword evidence="2" id="KW-0547">Nucleotide-binding</keyword>
<reference evidence="10 11" key="1">
    <citation type="submission" date="2024-04" db="EMBL/GenBank/DDBJ databases">
        <authorList>
            <person name="Cremers G."/>
        </authorList>
    </citation>
    <scope>NUCLEOTIDE SEQUENCE [LARGE SCALE GENOMIC DNA]</scope>
    <source>
        <strain evidence="10">MeCH1-AG</strain>
    </source>
</reference>
<protein>
    <recommendedName>
        <fullName evidence="6">Galactokinase</fullName>
        <ecNumber evidence="6">2.7.1.6</ecNumber>
    </recommendedName>
</protein>
<dbReference type="InterPro" id="IPR013750">
    <property type="entry name" value="GHMP_kinase_C_dom"/>
</dbReference>
<gene>
    <name evidence="10" type="primary">galK</name>
    <name evidence="10" type="ORF">MECH1_V1_3042</name>
</gene>
<keyword evidence="5" id="KW-0299">Galactose metabolism</keyword>
<sequence>MRQFADVFGSEPEVEASAPGRVNLLGEHTDYNGGFVLPAAIPQRTQVFMGRSGDEWCRFYSANLDQQVRYRIGGALQVGFAAYLVGCIEVPRTLGHKITPVEILIRSDVPMGAGLASSAALEVAALRGFRTLFGLDIDDLGIARLAQQAEIRYVGAPCSLTDPMVASLGDSRHLLFLDTRNLQWRLLPLPEDSEFIVLDSGVPQGSALRGQHRRRAECEEAARRLGVESLRDIDDPAVVGGLPEPLALRARHVVTENQRVLKAASGVSAAEFGELMNASHASLREDFGVSVPALDLLVSLLQRHPSVYGAHLTGAGFGGPCVALVKAGHGAEVKAAVLDAYSAEGYRGRALV</sequence>
<evidence type="ECO:0000259" key="8">
    <source>
        <dbReference type="Pfam" id="PF08544"/>
    </source>
</evidence>
<dbReference type="InterPro" id="IPR006204">
    <property type="entry name" value="GHMP_kinase_N_dom"/>
</dbReference>
<organism evidence="10 11">
    <name type="scientific">Candidatus Methylocalor cossyra</name>
    <dbReference type="NCBI Taxonomy" id="3108543"/>
    <lineage>
        <taxon>Bacteria</taxon>
        <taxon>Pseudomonadati</taxon>
        <taxon>Pseudomonadota</taxon>
        <taxon>Gammaproteobacteria</taxon>
        <taxon>Methylococcales</taxon>
        <taxon>Methylococcaceae</taxon>
        <taxon>Candidatus Methylocalor</taxon>
    </lineage>
</organism>
<proteinExistence type="inferred from homology"/>
<feature type="domain" description="GHMP kinase N-terminal" evidence="7">
    <location>
        <begin position="84"/>
        <end position="169"/>
    </location>
</feature>
<dbReference type="Gene3D" id="3.30.230.10">
    <property type="match status" value="1"/>
</dbReference>
<dbReference type="PANTHER" id="PTHR10457">
    <property type="entry name" value="MEVALONATE KINASE/GALACTOKINASE"/>
    <property type="match status" value="1"/>
</dbReference>
<dbReference type="RefSeq" id="WP_348758300.1">
    <property type="nucleotide sequence ID" value="NZ_OZ026884.1"/>
</dbReference>
<evidence type="ECO:0000259" key="9">
    <source>
        <dbReference type="Pfam" id="PF10509"/>
    </source>
</evidence>
<accession>A0ABM9NMG6</accession>
<dbReference type="PANTHER" id="PTHR10457:SF7">
    <property type="entry name" value="GALACTOKINASE-RELATED"/>
    <property type="match status" value="1"/>
</dbReference>
<dbReference type="EMBL" id="OZ026884">
    <property type="protein sequence ID" value="CAL1241818.1"/>
    <property type="molecule type" value="Genomic_DNA"/>
</dbReference>
<keyword evidence="4" id="KW-0067">ATP-binding</keyword>
<evidence type="ECO:0000256" key="4">
    <source>
        <dbReference type="ARBA" id="ARBA00022840"/>
    </source>
</evidence>
<name>A0ABM9NMG6_9GAMM</name>
<dbReference type="Proteomes" id="UP001497493">
    <property type="component" value="Chromosome"/>
</dbReference>
<evidence type="ECO:0000313" key="11">
    <source>
        <dbReference type="Proteomes" id="UP001497493"/>
    </source>
</evidence>